<sequence length="82" mass="9329">MAFEILFITEDPDITPAAEIQFAGQRVCIIRLSRHGSPEIEFVKDRYLGKDVEMVFPLKDFVETVELAVSDLASWLDKLAEN</sequence>
<evidence type="ECO:0000313" key="2">
    <source>
        <dbReference type="Proteomes" id="UP001430193"/>
    </source>
</evidence>
<protein>
    <submittedName>
        <fullName evidence="1">Uncharacterized protein</fullName>
    </submittedName>
</protein>
<accession>A0ABS2KD06</accession>
<reference evidence="1" key="1">
    <citation type="submission" date="2020-10" db="EMBL/GenBank/DDBJ databases">
        <title>Phylogeny of dyella-like bacteria.</title>
        <authorList>
            <person name="Fu J."/>
        </authorList>
    </citation>
    <scope>NUCLEOTIDE SEQUENCE</scope>
    <source>
        <strain evidence="1">DHON07</strain>
    </source>
</reference>
<dbReference type="RefSeq" id="WP_204630437.1">
    <property type="nucleotide sequence ID" value="NZ_BSOC01000006.1"/>
</dbReference>
<gene>
    <name evidence="1" type="ORF">ISS99_04745</name>
</gene>
<keyword evidence="2" id="KW-1185">Reference proteome</keyword>
<name>A0ABS2KD06_9GAMM</name>
<dbReference type="Proteomes" id="UP001430193">
    <property type="component" value="Unassembled WGS sequence"/>
</dbReference>
<dbReference type="EMBL" id="JADIKF010000035">
    <property type="protein sequence ID" value="MBM7128824.1"/>
    <property type="molecule type" value="Genomic_DNA"/>
</dbReference>
<evidence type="ECO:0000313" key="1">
    <source>
        <dbReference type="EMBL" id="MBM7128824.1"/>
    </source>
</evidence>
<organism evidence="1 2">
    <name type="scientific">Dyella mobilis</name>
    <dbReference type="NCBI Taxonomy" id="1849582"/>
    <lineage>
        <taxon>Bacteria</taxon>
        <taxon>Pseudomonadati</taxon>
        <taxon>Pseudomonadota</taxon>
        <taxon>Gammaproteobacteria</taxon>
        <taxon>Lysobacterales</taxon>
        <taxon>Rhodanobacteraceae</taxon>
        <taxon>Dyella</taxon>
    </lineage>
</organism>
<comment type="caution">
    <text evidence="1">The sequence shown here is derived from an EMBL/GenBank/DDBJ whole genome shotgun (WGS) entry which is preliminary data.</text>
</comment>
<proteinExistence type="predicted"/>